<evidence type="ECO:0000256" key="1">
    <source>
        <dbReference type="ARBA" id="ARBA00023015"/>
    </source>
</evidence>
<dbReference type="InterPro" id="IPR011051">
    <property type="entry name" value="RmlC_Cupin_sf"/>
</dbReference>
<dbReference type="InterPro" id="IPR009057">
    <property type="entry name" value="Homeodomain-like_sf"/>
</dbReference>
<accession>A0ABV2QWS6</accession>
<evidence type="ECO:0000313" key="5">
    <source>
        <dbReference type="Proteomes" id="UP001549321"/>
    </source>
</evidence>
<dbReference type="InterPro" id="IPR018060">
    <property type="entry name" value="HTH_AraC"/>
</dbReference>
<proteinExistence type="predicted"/>
<reference evidence="4 5" key="1">
    <citation type="submission" date="2024-06" db="EMBL/GenBank/DDBJ databases">
        <title>Sorghum-associated microbial communities from plants grown in Nebraska, USA.</title>
        <authorList>
            <person name="Schachtman D."/>
        </authorList>
    </citation>
    <scope>NUCLEOTIDE SEQUENCE [LARGE SCALE GENOMIC DNA]</scope>
    <source>
        <strain evidence="4 5">3207</strain>
    </source>
</reference>
<sequence>MPSMLVGTYGQRLLASLRSLDNPFRLIARTMVSIMPFLSSPSRNPDWTEPDDVPRRLVTYGIASEAFGDFELAPHSHAKSQLIMVQSGALSCETENGLWIVPPRSAIWIPGGTLHTVKVTGALEGYGAFVAPEADAPLPTACCTVAVTPLLRELLIRAAHLPLLYEEGGAGSRLVAVLLDELAEAQVEDLHLPMPANLRLRRVIDRMMAMPAERGTLETWADRAGMSTRTFERQFRREVGMSFGRWRQQLVVVLAVRWLAGGASIQQVSSDLGYQNVPTFVTMFRKALGISPGRYMAERYPAKDAMRTRQISAGLG</sequence>
<dbReference type="EMBL" id="JBEPSM010000001">
    <property type="protein sequence ID" value="MET4633455.1"/>
    <property type="molecule type" value="Genomic_DNA"/>
</dbReference>
<dbReference type="SUPFAM" id="SSF46689">
    <property type="entry name" value="Homeodomain-like"/>
    <property type="match status" value="1"/>
</dbReference>
<dbReference type="PROSITE" id="PS01124">
    <property type="entry name" value="HTH_ARAC_FAMILY_2"/>
    <property type="match status" value="1"/>
</dbReference>
<organism evidence="4 5">
    <name type="scientific">Kaistia defluvii</name>
    <dbReference type="NCBI Taxonomy" id="410841"/>
    <lineage>
        <taxon>Bacteria</taxon>
        <taxon>Pseudomonadati</taxon>
        <taxon>Pseudomonadota</taxon>
        <taxon>Alphaproteobacteria</taxon>
        <taxon>Hyphomicrobiales</taxon>
        <taxon>Kaistiaceae</taxon>
        <taxon>Kaistia</taxon>
    </lineage>
</organism>
<gene>
    <name evidence="4" type="ORF">ABIE08_001368</name>
</gene>
<dbReference type="Proteomes" id="UP001549321">
    <property type="component" value="Unassembled WGS sequence"/>
</dbReference>
<dbReference type="InterPro" id="IPR014710">
    <property type="entry name" value="RmlC-like_jellyroll"/>
</dbReference>
<protein>
    <submittedName>
        <fullName evidence="4">AraC-like DNA-binding protein</fullName>
    </submittedName>
</protein>
<dbReference type="Gene3D" id="2.60.120.10">
    <property type="entry name" value="Jelly Rolls"/>
    <property type="match status" value="1"/>
</dbReference>
<dbReference type="PANTHER" id="PTHR11019:SF199">
    <property type="entry name" value="HTH-TYPE TRANSCRIPTIONAL REGULATOR NIMR"/>
    <property type="match status" value="1"/>
</dbReference>
<dbReference type="PANTHER" id="PTHR11019">
    <property type="entry name" value="HTH-TYPE TRANSCRIPTIONAL REGULATOR NIMR"/>
    <property type="match status" value="1"/>
</dbReference>
<evidence type="ECO:0000256" key="2">
    <source>
        <dbReference type="ARBA" id="ARBA00023163"/>
    </source>
</evidence>
<dbReference type="CDD" id="cd06124">
    <property type="entry name" value="cupin_NimR-like_N"/>
    <property type="match status" value="1"/>
</dbReference>
<dbReference type="Gene3D" id="1.10.10.60">
    <property type="entry name" value="Homeodomain-like"/>
    <property type="match status" value="1"/>
</dbReference>
<keyword evidence="1" id="KW-0805">Transcription regulation</keyword>
<keyword evidence="2" id="KW-0804">Transcription</keyword>
<name>A0ABV2QWS6_9HYPH</name>
<feature type="domain" description="HTH araC/xylS-type" evidence="3">
    <location>
        <begin position="201"/>
        <end position="298"/>
    </location>
</feature>
<keyword evidence="5" id="KW-1185">Reference proteome</keyword>
<dbReference type="Pfam" id="PF12833">
    <property type="entry name" value="HTH_18"/>
    <property type="match status" value="1"/>
</dbReference>
<evidence type="ECO:0000313" key="4">
    <source>
        <dbReference type="EMBL" id="MET4633455.1"/>
    </source>
</evidence>
<comment type="caution">
    <text evidence="4">The sequence shown here is derived from an EMBL/GenBank/DDBJ whole genome shotgun (WGS) entry which is preliminary data.</text>
</comment>
<dbReference type="SMART" id="SM00342">
    <property type="entry name" value="HTH_ARAC"/>
    <property type="match status" value="1"/>
</dbReference>
<dbReference type="SUPFAM" id="SSF51182">
    <property type="entry name" value="RmlC-like cupins"/>
    <property type="match status" value="1"/>
</dbReference>
<evidence type="ECO:0000259" key="3">
    <source>
        <dbReference type="PROSITE" id="PS01124"/>
    </source>
</evidence>